<dbReference type="AlphaFoldDB" id="A0AAV2YRE1"/>
<evidence type="ECO:0000313" key="10">
    <source>
        <dbReference type="EMBL" id="DAZ97505.1"/>
    </source>
</evidence>
<keyword evidence="3" id="KW-0132">Cell division</keyword>
<evidence type="ECO:0000256" key="2">
    <source>
        <dbReference type="ARBA" id="ARBA00016066"/>
    </source>
</evidence>
<feature type="region of interest" description="Disordered" evidence="7">
    <location>
        <begin position="313"/>
        <end position="333"/>
    </location>
</feature>
<dbReference type="Proteomes" id="UP001146120">
    <property type="component" value="Unassembled WGS sequence"/>
</dbReference>
<feature type="domain" description="Anaphase-promoting complex subunit 5" evidence="9">
    <location>
        <begin position="827"/>
        <end position="886"/>
    </location>
</feature>
<feature type="chain" id="PRO_5043977062" description="Anaphase-promoting complex subunit 5" evidence="8">
    <location>
        <begin position="24"/>
        <end position="1018"/>
    </location>
</feature>
<accession>A0AAV2YRE1</accession>
<sequence length="1018" mass="110064">MAQVAVNGYSLALCLLVVELVERTQDESAQDEEMSFNESGVWERVPPDCQRRRSPVSKRALNGLARFLCDELQHPLTTETPLAKLLQRLTAAVKTDTDGDDARVLATALLTHLRRVTSPDAAHDALGRIAACVAPLSKSQDRDGDNDGVDSTSVQLVRRSVLGVWVRKFLLQGHRALFDGLARLYESATAYVAAFDELPAREAPASRRRMSSLEWRTGGTEDDTLPLSPIVGAAATAMATGEDPNTSMRDLSLIDEGQDSSQDRDEAALASAACDLHMWTRDQESMVTADLIQHIGRAQLDQHSRDAHVRSALVKEADSSATSRSKGGQSSSRHPSAIFLRYLDALSRQDYQCALDSLHQYHDITLCSRQRDRGGAPAAGAAGAAGATSDAAQAANPTVAHLHFQGTGVQYAALNLAGLHAVFGHHQIAYECIQEAIRVAQHHGDHVCVAFALSWLVKISYRLGRSKTEVLALMDSCVERAKELKLASLQVLMTFTHVEESLLHGRPLHHPNGAHESTTDVSSAFHTMLAYAASPTPVPRPQEAWEALHAAVHMVGTITTPLTTATGGGHGVGPGGRQLPPGMQNAQQAASTGNAHSAQTALGGAGAGTAAGGVPWTNSVQSVLDTMWKLNGKSCLAISGAWRVLGNQTLAETFSDLYETCYGDVASASEVAAALCQRALSATPKVLSTGNFSGDDNVHARGLVFLLDSNDRCGGGLLAHVPCQRACHEMFFRWALGAGEYMRATAHVEALLALSPRDKDLPTYVCAQLTQLRLWGRMGFVNKCLDAAGQLNALCSEHEMLYWQAEVLLLICTVQLQASIPHAPFDCLKTLLQCIDLSTRHHYDSILARAHLVMTELYLHMGKASAAMELLNTQMPFVIECEDVETQAHSYLLLAKAALAREEDDVAPVDPSDGSVLNFLHQSHNLYLACRNAQQLQEVSYLRAMVHHRDGNAEAKEASAAQFEVWQAHLQRAQFRSVEATFDSRSPAQMRSIITSRSQAWPNSASLPDVDLDGVGLH</sequence>
<evidence type="ECO:0000256" key="4">
    <source>
        <dbReference type="ARBA" id="ARBA00022776"/>
    </source>
</evidence>
<evidence type="ECO:0000256" key="7">
    <source>
        <dbReference type="SAM" id="MobiDB-lite"/>
    </source>
</evidence>
<protein>
    <recommendedName>
        <fullName evidence="2">Anaphase-promoting complex subunit 5</fullName>
    </recommendedName>
</protein>
<evidence type="ECO:0000256" key="8">
    <source>
        <dbReference type="SAM" id="SignalP"/>
    </source>
</evidence>
<dbReference type="EMBL" id="DAKRPA010000133">
    <property type="protein sequence ID" value="DAZ97505.1"/>
    <property type="molecule type" value="Genomic_DNA"/>
</dbReference>
<keyword evidence="5" id="KW-0833">Ubl conjugation pathway</keyword>
<evidence type="ECO:0000313" key="11">
    <source>
        <dbReference type="Proteomes" id="UP001146120"/>
    </source>
</evidence>
<dbReference type="GO" id="GO:0031145">
    <property type="term" value="P:anaphase-promoting complex-dependent catabolic process"/>
    <property type="evidence" value="ECO:0007669"/>
    <property type="project" value="TreeGrafter"/>
</dbReference>
<evidence type="ECO:0000259" key="9">
    <source>
        <dbReference type="Pfam" id="PF12862"/>
    </source>
</evidence>
<keyword evidence="6" id="KW-0131">Cell cycle</keyword>
<reference evidence="10" key="1">
    <citation type="submission" date="2022-11" db="EMBL/GenBank/DDBJ databases">
        <authorList>
            <person name="Morgan W.R."/>
            <person name="Tartar A."/>
        </authorList>
    </citation>
    <scope>NUCLEOTIDE SEQUENCE</scope>
    <source>
        <strain evidence="10">ARSEF 373</strain>
    </source>
</reference>
<reference evidence="10" key="2">
    <citation type="journal article" date="2023" name="Microbiol Resour">
        <title>Decontamination and Annotation of the Draft Genome Sequence of the Oomycete Lagenidium giganteum ARSEF 373.</title>
        <authorList>
            <person name="Morgan W.R."/>
            <person name="Tartar A."/>
        </authorList>
    </citation>
    <scope>NUCLEOTIDE SEQUENCE</scope>
    <source>
        <strain evidence="10">ARSEF 373</strain>
    </source>
</reference>
<keyword evidence="8" id="KW-0732">Signal</keyword>
<feature type="domain" description="Anaphase-promoting complex subunit 5" evidence="9">
    <location>
        <begin position="339"/>
        <end position="459"/>
    </location>
</feature>
<evidence type="ECO:0000256" key="6">
    <source>
        <dbReference type="ARBA" id="ARBA00023306"/>
    </source>
</evidence>
<evidence type="ECO:0000256" key="3">
    <source>
        <dbReference type="ARBA" id="ARBA00022618"/>
    </source>
</evidence>
<dbReference type="GO" id="GO:0005680">
    <property type="term" value="C:anaphase-promoting complex"/>
    <property type="evidence" value="ECO:0007669"/>
    <property type="project" value="InterPro"/>
</dbReference>
<gene>
    <name evidence="10" type="ORF">N0F65_009773</name>
</gene>
<dbReference type="PANTHER" id="PTHR12830:SF9">
    <property type="entry name" value="ANAPHASE-PROMOTING COMPLEX SUBUNIT 5"/>
    <property type="match status" value="1"/>
</dbReference>
<comment type="caution">
    <text evidence="10">The sequence shown here is derived from an EMBL/GenBank/DDBJ whole genome shotgun (WGS) entry which is preliminary data.</text>
</comment>
<proteinExistence type="inferred from homology"/>
<evidence type="ECO:0000256" key="5">
    <source>
        <dbReference type="ARBA" id="ARBA00022786"/>
    </source>
</evidence>
<evidence type="ECO:0000256" key="1">
    <source>
        <dbReference type="ARBA" id="ARBA00007450"/>
    </source>
</evidence>
<comment type="similarity">
    <text evidence="1">Belongs to the APC5 family.</text>
</comment>
<dbReference type="InterPro" id="IPR026000">
    <property type="entry name" value="Apc5_dom"/>
</dbReference>
<organism evidence="10 11">
    <name type="scientific">Lagenidium giganteum</name>
    <dbReference type="NCBI Taxonomy" id="4803"/>
    <lineage>
        <taxon>Eukaryota</taxon>
        <taxon>Sar</taxon>
        <taxon>Stramenopiles</taxon>
        <taxon>Oomycota</taxon>
        <taxon>Peronosporomycetes</taxon>
        <taxon>Pythiales</taxon>
        <taxon>Pythiaceae</taxon>
    </lineage>
</organism>
<dbReference type="GO" id="GO:0070979">
    <property type="term" value="P:protein K11-linked ubiquitination"/>
    <property type="evidence" value="ECO:0007669"/>
    <property type="project" value="TreeGrafter"/>
</dbReference>
<keyword evidence="4" id="KW-0498">Mitosis</keyword>
<keyword evidence="11" id="KW-1185">Reference proteome</keyword>
<name>A0AAV2YRE1_9STRA</name>
<dbReference type="GO" id="GO:0051301">
    <property type="term" value="P:cell division"/>
    <property type="evidence" value="ECO:0007669"/>
    <property type="project" value="UniProtKB-KW"/>
</dbReference>
<dbReference type="PANTHER" id="PTHR12830">
    <property type="entry name" value="ANAPHASE-PROMOTING COMPLEX SUBUNIT 5"/>
    <property type="match status" value="1"/>
</dbReference>
<feature type="signal peptide" evidence="8">
    <location>
        <begin position="1"/>
        <end position="23"/>
    </location>
</feature>
<dbReference type="GO" id="GO:0045842">
    <property type="term" value="P:positive regulation of mitotic metaphase/anaphase transition"/>
    <property type="evidence" value="ECO:0007669"/>
    <property type="project" value="TreeGrafter"/>
</dbReference>
<dbReference type="Pfam" id="PF12862">
    <property type="entry name" value="ANAPC5"/>
    <property type="match status" value="2"/>
</dbReference>
<feature type="compositionally biased region" description="Polar residues" evidence="7">
    <location>
        <begin position="319"/>
        <end position="333"/>
    </location>
</feature>
<dbReference type="InterPro" id="IPR037679">
    <property type="entry name" value="Apc5"/>
</dbReference>